<dbReference type="Proteomes" id="UP000270296">
    <property type="component" value="Unassembled WGS sequence"/>
</dbReference>
<dbReference type="InterPro" id="IPR001180">
    <property type="entry name" value="CNH_dom"/>
</dbReference>
<accession>A0A183IBV0</accession>
<dbReference type="PANTHER" id="PTHR12894">
    <property type="entry name" value="CNH DOMAIN CONTAINING"/>
    <property type="match status" value="1"/>
</dbReference>
<dbReference type="PANTHER" id="PTHR12894:SF49">
    <property type="entry name" value="VAM6_VPS39-LIKE PROTEIN"/>
    <property type="match status" value="1"/>
</dbReference>
<evidence type="ECO:0000313" key="3">
    <source>
        <dbReference type="Proteomes" id="UP000270296"/>
    </source>
</evidence>
<organism evidence="4">
    <name type="scientific">Soboliphyme baturini</name>
    <dbReference type="NCBI Taxonomy" id="241478"/>
    <lineage>
        <taxon>Eukaryota</taxon>
        <taxon>Metazoa</taxon>
        <taxon>Ecdysozoa</taxon>
        <taxon>Nematoda</taxon>
        <taxon>Enoplea</taxon>
        <taxon>Dorylaimia</taxon>
        <taxon>Dioctophymatida</taxon>
        <taxon>Dioctophymatoidea</taxon>
        <taxon>Soboliphymatidae</taxon>
        <taxon>Soboliphyme</taxon>
    </lineage>
</organism>
<protein>
    <submittedName>
        <fullName evidence="4">CNH domain-containing protein</fullName>
    </submittedName>
</protein>
<evidence type="ECO:0000313" key="4">
    <source>
        <dbReference type="WBParaSite" id="SBAD_0000112601-mRNA-1"/>
    </source>
</evidence>
<dbReference type="EMBL" id="UZAM01006708">
    <property type="protein sequence ID" value="VDO93184.1"/>
    <property type="molecule type" value="Genomic_DNA"/>
</dbReference>
<dbReference type="GO" id="GO:0034058">
    <property type="term" value="P:endosomal vesicle fusion"/>
    <property type="evidence" value="ECO:0007669"/>
    <property type="project" value="TreeGrafter"/>
</dbReference>
<gene>
    <name evidence="2" type="ORF">SBAD_LOCUS1094</name>
</gene>
<dbReference type="AlphaFoldDB" id="A0A183IBV0"/>
<dbReference type="WBParaSite" id="SBAD_0000112601-mRNA-1">
    <property type="protein sequence ID" value="SBAD_0000112601-mRNA-1"/>
    <property type="gene ID" value="SBAD_0000112601"/>
</dbReference>
<reference evidence="2 3" key="2">
    <citation type="submission" date="2018-11" db="EMBL/GenBank/DDBJ databases">
        <authorList>
            <consortium name="Pathogen Informatics"/>
        </authorList>
    </citation>
    <scope>NUCLEOTIDE SEQUENCE [LARGE SCALE GENOMIC DNA]</scope>
</reference>
<name>A0A183IBV0_9BILA</name>
<keyword evidence="3" id="KW-1185">Reference proteome</keyword>
<feature type="domain" description="CNH" evidence="1">
    <location>
        <begin position="15"/>
        <end position="226"/>
    </location>
</feature>
<evidence type="ECO:0000313" key="2">
    <source>
        <dbReference type="EMBL" id="VDO93184.1"/>
    </source>
</evidence>
<evidence type="ECO:0000259" key="1">
    <source>
        <dbReference type="PROSITE" id="PS50219"/>
    </source>
</evidence>
<proteinExistence type="predicted"/>
<sequence>MLDVYSVEPVARKLPLVIDALSSNDRCLYAGTKNGFLISYSPKANNETAGISTQGYSMHMQKSFSKKSVVQLEVIPQLNLLLCLSDNVIQIHDYGQVNFPVLSIMAKSKGATEFRVSLLPQDEHSGQAETRLILAVAIRRKCGFYIWDKSEFVEYSPLVNISFNDNIRRMVFYDNFLVFAVRDEYFYANIIGIARRLHSVRQFLWKACNKRRLRKYPVVRNTDARR</sequence>
<dbReference type="GO" id="GO:0006914">
    <property type="term" value="P:autophagy"/>
    <property type="evidence" value="ECO:0007669"/>
    <property type="project" value="TreeGrafter"/>
</dbReference>
<dbReference type="GO" id="GO:0005737">
    <property type="term" value="C:cytoplasm"/>
    <property type="evidence" value="ECO:0007669"/>
    <property type="project" value="TreeGrafter"/>
</dbReference>
<reference evidence="4" key="1">
    <citation type="submission" date="2016-06" db="UniProtKB">
        <authorList>
            <consortium name="WormBaseParasite"/>
        </authorList>
    </citation>
    <scope>IDENTIFICATION</scope>
</reference>
<dbReference type="OrthoDB" id="5325112at2759"/>
<dbReference type="GO" id="GO:0016020">
    <property type="term" value="C:membrane"/>
    <property type="evidence" value="ECO:0007669"/>
    <property type="project" value="TreeGrafter"/>
</dbReference>
<dbReference type="InterPro" id="IPR032914">
    <property type="entry name" value="Vam6/VPS39/TRAP1"/>
</dbReference>
<dbReference type="PROSITE" id="PS50219">
    <property type="entry name" value="CNH"/>
    <property type="match status" value="1"/>
</dbReference>